<accession>A0A2U3L0Q1</accession>
<evidence type="ECO:0000313" key="3">
    <source>
        <dbReference type="Proteomes" id="UP000238701"/>
    </source>
</evidence>
<name>A0A2U3L0Q1_9BACT</name>
<evidence type="ECO:0000256" key="1">
    <source>
        <dbReference type="SAM" id="MobiDB-lite"/>
    </source>
</evidence>
<organism evidence="2 3">
    <name type="scientific">Candidatus Sulfotelmatobacter kueseliae</name>
    <dbReference type="NCBI Taxonomy" id="2042962"/>
    <lineage>
        <taxon>Bacteria</taxon>
        <taxon>Pseudomonadati</taxon>
        <taxon>Acidobacteriota</taxon>
        <taxon>Terriglobia</taxon>
        <taxon>Terriglobales</taxon>
        <taxon>Candidatus Korobacteraceae</taxon>
        <taxon>Candidatus Sulfotelmatobacter</taxon>
    </lineage>
</organism>
<gene>
    <name evidence="2" type="ORF">SBA1_60002</name>
</gene>
<dbReference type="Proteomes" id="UP000238701">
    <property type="component" value="Unassembled WGS sequence"/>
</dbReference>
<dbReference type="EMBL" id="OMOD01000155">
    <property type="protein sequence ID" value="SPF45448.1"/>
    <property type="molecule type" value="Genomic_DNA"/>
</dbReference>
<feature type="compositionally biased region" description="Low complexity" evidence="1">
    <location>
        <begin position="8"/>
        <end position="23"/>
    </location>
</feature>
<feature type="region of interest" description="Disordered" evidence="1">
    <location>
        <begin position="1"/>
        <end position="23"/>
    </location>
</feature>
<protein>
    <recommendedName>
        <fullName evidence="4">Leucine rich repeat variant</fullName>
    </recommendedName>
</protein>
<proteinExistence type="predicted"/>
<dbReference type="OrthoDB" id="5387108at2"/>
<dbReference type="AlphaFoldDB" id="A0A2U3L0Q1"/>
<reference evidence="3" key="1">
    <citation type="submission" date="2018-02" db="EMBL/GenBank/DDBJ databases">
        <authorList>
            <person name="Hausmann B."/>
        </authorList>
    </citation>
    <scope>NUCLEOTIDE SEQUENCE [LARGE SCALE GENOMIC DNA]</scope>
    <source>
        <strain evidence="3">Peat soil MAG SbA1</strain>
    </source>
</reference>
<sequence>MSLDKDATPSTPDSSTAAAAEAPARTEDLVLAALKTRDLPSDEIERIAKDTALMKSRKVRLALAAHPRASRRLTLRLIRELYTFDLMQFSVMPAVAADLKRVAEEQLVVRLCSITLGERLSLARRSSTLVAGALLLDKESPVWQAALDNPRLTEAAIFRALQHPNAGAAFVEAVCHHAKWSVRSEIRLALLRNPHTPLARALEFARRLSPTQLRDVLHNSRLPEKTKAHLRKDLESRGRNC</sequence>
<evidence type="ECO:0000313" key="2">
    <source>
        <dbReference type="EMBL" id="SPF45448.1"/>
    </source>
</evidence>
<evidence type="ECO:0008006" key="4">
    <source>
        <dbReference type="Google" id="ProtNLM"/>
    </source>
</evidence>